<name>A0A9P4VQD6_9PEZI</name>
<dbReference type="Gene3D" id="3.40.5.10">
    <property type="entry name" value="Ribosomal protein L9, N-terminal domain"/>
    <property type="match status" value="1"/>
</dbReference>
<keyword evidence="7" id="KW-1185">Reference proteome</keyword>
<protein>
    <recommendedName>
        <fullName evidence="5">Ribosomal protein L9 domain-containing protein</fullName>
    </recommendedName>
</protein>
<dbReference type="GO" id="GO:0006412">
    <property type="term" value="P:translation"/>
    <property type="evidence" value="ECO:0007669"/>
    <property type="project" value="InterPro"/>
</dbReference>
<dbReference type="InterPro" id="IPR009027">
    <property type="entry name" value="Ribosomal_bL9/RNase_H1_N"/>
</dbReference>
<dbReference type="OrthoDB" id="5555409at2759"/>
<dbReference type="GO" id="GO:0005840">
    <property type="term" value="C:ribosome"/>
    <property type="evidence" value="ECO:0007669"/>
    <property type="project" value="UniProtKB-KW"/>
</dbReference>
<dbReference type="PANTHER" id="PTHR21368">
    <property type="entry name" value="50S RIBOSOMAL PROTEIN L9"/>
    <property type="match status" value="1"/>
</dbReference>
<reference evidence="6" key="1">
    <citation type="journal article" date="2020" name="Stud. Mycol.">
        <title>101 Dothideomycetes genomes: a test case for predicting lifestyles and emergence of pathogens.</title>
        <authorList>
            <person name="Haridas S."/>
            <person name="Albert R."/>
            <person name="Binder M."/>
            <person name="Bloem J."/>
            <person name="Labutti K."/>
            <person name="Salamov A."/>
            <person name="Andreopoulos B."/>
            <person name="Baker S."/>
            <person name="Barry K."/>
            <person name="Bills G."/>
            <person name="Bluhm B."/>
            <person name="Cannon C."/>
            <person name="Castanera R."/>
            <person name="Culley D."/>
            <person name="Daum C."/>
            <person name="Ezra D."/>
            <person name="Gonzalez J."/>
            <person name="Henrissat B."/>
            <person name="Kuo A."/>
            <person name="Liang C."/>
            <person name="Lipzen A."/>
            <person name="Lutzoni F."/>
            <person name="Magnuson J."/>
            <person name="Mondo S."/>
            <person name="Nolan M."/>
            <person name="Ohm R."/>
            <person name="Pangilinan J."/>
            <person name="Park H.-J."/>
            <person name="Ramirez L."/>
            <person name="Alfaro M."/>
            <person name="Sun H."/>
            <person name="Tritt A."/>
            <person name="Yoshinaga Y."/>
            <person name="Zwiers L.-H."/>
            <person name="Turgeon B."/>
            <person name="Goodwin S."/>
            <person name="Spatafora J."/>
            <person name="Crous P."/>
            <person name="Grigoriev I."/>
        </authorList>
    </citation>
    <scope>NUCLEOTIDE SEQUENCE</scope>
    <source>
        <strain evidence="6">CBS 101060</strain>
    </source>
</reference>
<evidence type="ECO:0000259" key="5">
    <source>
        <dbReference type="Pfam" id="PF01281"/>
    </source>
</evidence>
<dbReference type="InterPro" id="IPR036935">
    <property type="entry name" value="Ribosomal_bL9_N_sf"/>
</dbReference>
<keyword evidence="3" id="KW-0687">Ribonucleoprotein</keyword>
<dbReference type="GO" id="GO:0003735">
    <property type="term" value="F:structural constituent of ribosome"/>
    <property type="evidence" value="ECO:0007669"/>
    <property type="project" value="InterPro"/>
</dbReference>
<keyword evidence="2" id="KW-0689">Ribosomal protein</keyword>
<evidence type="ECO:0000256" key="1">
    <source>
        <dbReference type="ARBA" id="ARBA00010605"/>
    </source>
</evidence>
<dbReference type="SUPFAM" id="SSF55658">
    <property type="entry name" value="L9 N-domain-like"/>
    <property type="match status" value="1"/>
</dbReference>
<evidence type="ECO:0000256" key="3">
    <source>
        <dbReference type="ARBA" id="ARBA00023274"/>
    </source>
</evidence>
<dbReference type="Pfam" id="PF01281">
    <property type="entry name" value="Ribosomal_L9_N"/>
    <property type="match status" value="1"/>
</dbReference>
<evidence type="ECO:0000256" key="4">
    <source>
        <dbReference type="SAM" id="MobiDB-lite"/>
    </source>
</evidence>
<gene>
    <name evidence="6" type="ORF">M501DRAFT_994912</name>
</gene>
<dbReference type="GO" id="GO:1990904">
    <property type="term" value="C:ribonucleoprotein complex"/>
    <property type="evidence" value="ECO:0007669"/>
    <property type="project" value="UniProtKB-KW"/>
</dbReference>
<comment type="caution">
    <text evidence="6">The sequence shown here is derived from an EMBL/GenBank/DDBJ whole genome shotgun (WGS) entry which is preliminary data.</text>
</comment>
<accession>A0A9P4VQD6</accession>
<dbReference type="AlphaFoldDB" id="A0A9P4VQD6"/>
<sequence length="323" mass="35380">MSASAAGSVVGTRGSPRAALWPPETPGKLALATTSFFVRQAQRAAIIPLTPSPFALILPTLGGIMAASVRPPFLPQCALCVRKFTRLGLEGWKPLQQQQSRGLSRNPKSPETITVKLLKDVRSYGRKGAIVPVAIGRMRNLWFPQRIAEYIMRDVKKELKAKNVTIERDPGFVPGQRLRKPKKDTVVPAQPAAGKQALELLTPQRSMELLQIFTPTRLNFFRTPIDLEAKGPSPQQPTGKPHPISIHGSVTASDIAASFRAALANNDEAGRVVLLDDDIRFVGKAAEEDPQRVKQLGKFDVEIRVKGVDNVLKRHIRVLPNPA</sequence>
<feature type="region of interest" description="Disordered" evidence="4">
    <location>
        <begin position="1"/>
        <end position="24"/>
    </location>
</feature>
<feature type="domain" description="Ribosomal protein L9" evidence="5">
    <location>
        <begin position="114"/>
        <end position="159"/>
    </location>
</feature>
<dbReference type="Proteomes" id="UP000799429">
    <property type="component" value="Unassembled WGS sequence"/>
</dbReference>
<evidence type="ECO:0000313" key="7">
    <source>
        <dbReference type="Proteomes" id="UP000799429"/>
    </source>
</evidence>
<dbReference type="InterPro" id="IPR020070">
    <property type="entry name" value="Ribosomal_bL9_N"/>
</dbReference>
<dbReference type="InterPro" id="IPR000244">
    <property type="entry name" value="Ribosomal_bL9"/>
</dbReference>
<proteinExistence type="inferred from homology"/>
<evidence type="ECO:0000313" key="6">
    <source>
        <dbReference type="EMBL" id="KAF2837702.1"/>
    </source>
</evidence>
<organism evidence="6 7">
    <name type="scientific">Patellaria atrata CBS 101060</name>
    <dbReference type="NCBI Taxonomy" id="1346257"/>
    <lineage>
        <taxon>Eukaryota</taxon>
        <taxon>Fungi</taxon>
        <taxon>Dikarya</taxon>
        <taxon>Ascomycota</taxon>
        <taxon>Pezizomycotina</taxon>
        <taxon>Dothideomycetes</taxon>
        <taxon>Dothideomycetes incertae sedis</taxon>
        <taxon>Patellariales</taxon>
        <taxon>Patellariaceae</taxon>
        <taxon>Patellaria</taxon>
    </lineage>
</organism>
<dbReference type="EMBL" id="MU006098">
    <property type="protein sequence ID" value="KAF2837702.1"/>
    <property type="molecule type" value="Genomic_DNA"/>
</dbReference>
<evidence type="ECO:0000256" key="2">
    <source>
        <dbReference type="ARBA" id="ARBA00022980"/>
    </source>
</evidence>
<comment type="similarity">
    <text evidence="1">Belongs to the bacterial ribosomal protein bL9 family.</text>
</comment>